<comment type="caution">
    <text evidence="1">The sequence shown here is derived from an EMBL/GenBank/DDBJ whole genome shotgun (WGS) entry which is preliminary data.</text>
</comment>
<evidence type="ECO:0000313" key="2">
    <source>
        <dbReference type="Proteomes" id="UP000236379"/>
    </source>
</evidence>
<dbReference type="OrthoDB" id="68879at2"/>
<accession>A0A2K3V2Y0</accession>
<name>A0A2K3V2Y0_9DEIO</name>
<evidence type="ECO:0008006" key="3">
    <source>
        <dbReference type="Google" id="ProtNLM"/>
    </source>
</evidence>
<gene>
    <name evidence="1" type="ORF">CVO96_16395</name>
</gene>
<proteinExistence type="predicted"/>
<protein>
    <recommendedName>
        <fullName evidence="3">Lipoprotein</fullName>
    </recommendedName>
</protein>
<dbReference type="Proteomes" id="UP000236379">
    <property type="component" value="Unassembled WGS sequence"/>
</dbReference>
<organism evidence="1 2">
    <name type="scientific">Deinococcus koreensis</name>
    <dbReference type="NCBI Taxonomy" id="2054903"/>
    <lineage>
        <taxon>Bacteria</taxon>
        <taxon>Thermotogati</taxon>
        <taxon>Deinococcota</taxon>
        <taxon>Deinococci</taxon>
        <taxon>Deinococcales</taxon>
        <taxon>Deinococcaceae</taxon>
        <taxon>Deinococcus</taxon>
    </lineage>
</organism>
<keyword evidence="2" id="KW-1185">Reference proteome</keyword>
<evidence type="ECO:0000313" key="1">
    <source>
        <dbReference type="EMBL" id="PNY83143.1"/>
    </source>
</evidence>
<reference evidence="1 2" key="1">
    <citation type="submission" date="2018-01" db="EMBL/GenBank/DDBJ databases">
        <title>Deinococcus koreensis sp. nov., a radiation-resistant bacterium isolated from river water.</title>
        <authorList>
            <person name="Choi A."/>
        </authorList>
    </citation>
    <scope>NUCLEOTIDE SEQUENCE [LARGE SCALE GENOMIC DNA]</scope>
    <source>
        <strain evidence="1 2">SJW1-2</strain>
    </source>
</reference>
<dbReference type="AlphaFoldDB" id="A0A2K3V2Y0"/>
<sequence length="137" mass="14519">MPLALPLGACAPVTTAQPVQVWEGSARVVISVQRYRLTFTENVQTHEIRGTLDNRTSGDSFLAAGTLLPTPEGDTLSAQISAGESPRLRASLLGFGVQDVPLKAGALLSGTIRGETLTGNLTINGLRHGLSMKRVRR</sequence>
<dbReference type="EMBL" id="PPPD01000001">
    <property type="protein sequence ID" value="PNY83143.1"/>
    <property type="molecule type" value="Genomic_DNA"/>
</dbReference>